<reference evidence="1" key="1">
    <citation type="submission" date="2022-10" db="EMBL/GenBank/DDBJ databases">
        <title>Novel sulphate-reducing endosymbionts in the free-living metamonad Anaeramoeba.</title>
        <authorList>
            <person name="Jerlstrom-Hultqvist J."/>
            <person name="Cepicka I."/>
            <person name="Gallot-Lavallee L."/>
            <person name="Salas-Leiva D."/>
            <person name="Curtis B.A."/>
            <person name="Zahonova K."/>
            <person name="Pipaliya S."/>
            <person name="Dacks J."/>
            <person name="Roger A.J."/>
        </authorList>
    </citation>
    <scope>NUCLEOTIDE SEQUENCE</scope>
    <source>
        <strain evidence="1">BMAN</strain>
    </source>
</reference>
<evidence type="ECO:0000313" key="2">
    <source>
        <dbReference type="Proteomes" id="UP001149090"/>
    </source>
</evidence>
<sequence length="193" mass="21790">MENQLFQLKFTSRQLQRSSKKCEKDQKKQLSFLKKAIAKGNIEGARIYAQNSIRQKNQAMNYLRLASRIDGVAARVETAVRMGQLSKSMRGVVSSMGKSMEAMDLTKMTSVMDQFEKQFGDLDVMTETMSESMDSTNAMTTPTDEVDILIKQVADEHGIQIGTQLETSPLDNQKQEVKEDDLTARLQKLRGQN</sequence>
<comment type="caution">
    <text evidence="1">The sequence shown here is derived from an EMBL/GenBank/DDBJ whole genome shotgun (WGS) entry which is preliminary data.</text>
</comment>
<name>A0A9Q0RDC0_ANAIG</name>
<dbReference type="AlphaFoldDB" id="A0A9Q0RDC0"/>
<evidence type="ECO:0000313" key="1">
    <source>
        <dbReference type="EMBL" id="KAJ5075987.1"/>
    </source>
</evidence>
<accession>A0A9Q0RDC0</accession>
<dbReference type="OMA" id="DMIFQLR"/>
<proteinExistence type="predicted"/>
<dbReference type="GO" id="GO:0007034">
    <property type="term" value="P:vacuolar transport"/>
    <property type="evidence" value="ECO:0007669"/>
    <property type="project" value="InterPro"/>
</dbReference>
<dbReference type="InterPro" id="IPR005024">
    <property type="entry name" value="Snf7_fam"/>
</dbReference>
<dbReference type="PANTHER" id="PTHR10476">
    <property type="entry name" value="CHARGED MULTIVESICULAR BODY PROTEIN"/>
    <property type="match status" value="1"/>
</dbReference>
<dbReference type="OrthoDB" id="10266568at2759"/>
<organism evidence="1 2">
    <name type="scientific">Anaeramoeba ignava</name>
    <name type="common">Anaerobic marine amoeba</name>
    <dbReference type="NCBI Taxonomy" id="1746090"/>
    <lineage>
        <taxon>Eukaryota</taxon>
        <taxon>Metamonada</taxon>
        <taxon>Anaeramoebidae</taxon>
        <taxon>Anaeramoeba</taxon>
    </lineage>
</organism>
<dbReference type="EMBL" id="JAPDFW010000063">
    <property type="protein sequence ID" value="KAJ5075987.1"/>
    <property type="molecule type" value="Genomic_DNA"/>
</dbReference>
<dbReference type="Proteomes" id="UP001149090">
    <property type="component" value="Unassembled WGS sequence"/>
</dbReference>
<dbReference type="Pfam" id="PF03357">
    <property type="entry name" value="Snf7"/>
    <property type="match status" value="1"/>
</dbReference>
<dbReference type="Gene3D" id="6.10.140.1230">
    <property type="match status" value="1"/>
</dbReference>
<protein>
    <submittedName>
        <fullName evidence="1">Charged multivesicular body protein 1b</fullName>
    </submittedName>
</protein>
<keyword evidence="2" id="KW-1185">Reference proteome</keyword>
<gene>
    <name evidence="1" type="ORF">M0811_06849</name>
</gene>